<proteinExistence type="predicted"/>
<gene>
    <name evidence="3" type="ORF">BEN47_05775</name>
</gene>
<dbReference type="Proteomes" id="UP000176294">
    <property type="component" value="Unassembled WGS sequence"/>
</dbReference>
<dbReference type="EMBL" id="MDZB01000164">
    <property type="protein sequence ID" value="OGX81455.1"/>
    <property type="molecule type" value="Genomic_DNA"/>
</dbReference>
<feature type="chain" id="PRO_5009578274" description="Secreted protein" evidence="2">
    <location>
        <begin position="21"/>
        <end position="67"/>
    </location>
</feature>
<evidence type="ECO:0000313" key="3">
    <source>
        <dbReference type="EMBL" id="OGX81455.1"/>
    </source>
</evidence>
<name>A0A1G1SS67_9BACT</name>
<sequence length="67" mass="6822">MKMHSFRPLALACVVVPALAGSLLLSGCNSEPVATEVDKTATVVSSETNEASDSTATVVDADSIANQ</sequence>
<evidence type="ECO:0000256" key="1">
    <source>
        <dbReference type="SAM" id="MobiDB-lite"/>
    </source>
</evidence>
<dbReference type="PROSITE" id="PS51257">
    <property type="entry name" value="PROKAR_LIPOPROTEIN"/>
    <property type="match status" value="1"/>
</dbReference>
<evidence type="ECO:0008006" key="5">
    <source>
        <dbReference type="Google" id="ProtNLM"/>
    </source>
</evidence>
<keyword evidence="2" id="KW-0732">Signal</keyword>
<comment type="caution">
    <text evidence="3">The sequence shown here is derived from an EMBL/GenBank/DDBJ whole genome shotgun (WGS) entry which is preliminary data.</text>
</comment>
<dbReference type="RefSeq" id="WP_070730768.1">
    <property type="nucleotide sequence ID" value="NZ_MDZB01000164.1"/>
</dbReference>
<feature type="compositionally biased region" description="Polar residues" evidence="1">
    <location>
        <begin position="44"/>
        <end position="57"/>
    </location>
</feature>
<evidence type="ECO:0000256" key="2">
    <source>
        <dbReference type="SAM" id="SignalP"/>
    </source>
</evidence>
<accession>A0A1G1SS67</accession>
<evidence type="ECO:0000313" key="4">
    <source>
        <dbReference type="Proteomes" id="UP000176294"/>
    </source>
</evidence>
<feature type="region of interest" description="Disordered" evidence="1">
    <location>
        <begin position="44"/>
        <end position="67"/>
    </location>
</feature>
<dbReference type="AlphaFoldDB" id="A0A1G1SS67"/>
<dbReference type="STRING" id="1908237.BEN47_05775"/>
<protein>
    <recommendedName>
        <fullName evidence="5">Secreted protein</fullName>
    </recommendedName>
</protein>
<feature type="signal peptide" evidence="2">
    <location>
        <begin position="1"/>
        <end position="20"/>
    </location>
</feature>
<organism evidence="3 4">
    <name type="scientific">Hymenobacter lapidarius</name>
    <dbReference type="NCBI Taxonomy" id="1908237"/>
    <lineage>
        <taxon>Bacteria</taxon>
        <taxon>Pseudomonadati</taxon>
        <taxon>Bacteroidota</taxon>
        <taxon>Cytophagia</taxon>
        <taxon>Cytophagales</taxon>
        <taxon>Hymenobacteraceae</taxon>
        <taxon>Hymenobacter</taxon>
    </lineage>
</organism>
<reference evidence="3 4" key="1">
    <citation type="submission" date="2016-08" db="EMBL/GenBank/DDBJ databases">
        <title>Hymenobacter coccineus sp. nov., Hymenobacter lapidarius sp. nov. and Hymenobacter glacialis sp. nov., isolated from Antarctic soil.</title>
        <authorList>
            <person name="Sedlacek I."/>
            <person name="Kralova S."/>
            <person name="Kyrova K."/>
            <person name="Maslanova I."/>
            <person name="Stankova E."/>
            <person name="Vrbovska V."/>
            <person name="Nemec M."/>
            <person name="Bartak M."/>
            <person name="Svec P."/>
            <person name="Busse H.-J."/>
            <person name="Pantucek R."/>
        </authorList>
    </citation>
    <scope>NUCLEOTIDE SEQUENCE [LARGE SCALE GENOMIC DNA]</scope>
    <source>
        <strain evidence="3 4">CCM 8643</strain>
    </source>
</reference>
<dbReference type="OrthoDB" id="9998336at2"/>
<keyword evidence="4" id="KW-1185">Reference proteome</keyword>